<evidence type="ECO:0000256" key="1">
    <source>
        <dbReference type="SAM" id="Phobius"/>
    </source>
</evidence>
<dbReference type="Proteomes" id="UP000070383">
    <property type="component" value="Unassembled WGS sequence"/>
</dbReference>
<evidence type="ECO:0000313" key="4">
    <source>
        <dbReference type="Proteomes" id="UP000070383"/>
    </source>
</evidence>
<feature type="transmembrane region" description="Helical" evidence="1">
    <location>
        <begin position="239"/>
        <end position="257"/>
    </location>
</feature>
<comment type="caution">
    <text evidence="3">The sequence shown here is derived from an EMBL/GenBank/DDBJ whole genome shotgun (WGS) entry which is preliminary data.</text>
</comment>
<reference evidence="4" key="1">
    <citation type="submission" date="2016-01" db="EMBL/GenBank/DDBJ databases">
        <authorList>
            <person name="Mitreva M."/>
            <person name="Pepin K.H."/>
            <person name="Mihindukulasuriya K.A."/>
            <person name="Fulton R."/>
            <person name="Fronick C."/>
            <person name="O'Laughlin M."/>
            <person name="Miner T."/>
            <person name="Herter B."/>
            <person name="Rosa B.A."/>
            <person name="Cordes M."/>
            <person name="Tomlinson C."/>
            <person name="Wollam A."/>
            <person name="Palsikar V.B."/>
            <person name="Mardis E.R."/>
            <person name="Wilson R.K."/>
        </authorList>
    </citation>
    <scope>NUCLEOTIDE SEQUENCE [LARGE SCALE GENOMIC DNA]</scope>
    <source>
        <strain evidence="4">MJR8151</strain>
    </source>
</reference>
<keyword evidence="1" id="KW-1133">Transmembrane helix</keyword>
<feature type="transmembrane region" description="Helical" evidence="1">
    <location>
        <begin position="27"/>
        <end position="53"/>
    </location>
</feature>
<dbReference type="OrthoDB" id="324900at2"/>
<dbReference type="InterPro" id="IPR003675">
    <property type="entry name" value="Rce1/LyrA-like_dom"/>
</dbReference>
<dbReference type="GO" id="GO:0004175">
    <property type="term" value="F:endopeptidase activity"/>
    <property type="evidence" value="ECO:0007669"/>
    <property type="project" value="UniProtKB-ARBA"/>
</dbReference>
<dbReference type="EMBL" id="LRPM01000005">
    <property type="protein sequence ID" value="KWZ79124.1"/>
    <property type="molecule type" value="Genomic_DNA"/>
</dbReference>
<dbReference type="GO" id="GO:0080120">
    <property type="term" value="P:CAAX-box protein maturation"/>
    <property type="evidence" value="ECO:0007669"/>
    <property type="project" value="UniProtKB-ARBA"/>
</dbReference>
<dbReference type="Pfam" id="PF02517">
    <property type="entry name" value="Rce1-like"/>
    <property type="match status" value="1"/>
</dbReference>
<keyword evidence="3" id="KW-0645">Protease</keyword>
<gene>
    <name evidence="3" type="ORF">HMPREF3200_00182</name>
</gene>
<evidence type="ECO:0000313" key="3">
    <source>
        <dbReference type="EMBL" id="KWZ79124.1"/>
    </source>
</evidence>
<keyword evidence="4" id="KW-1185">Reference proteome</keyword>
<keyword evidence="1" id="KW-0812">Transmembrane</keyword>
<organism evidence="3 4">
    <name type="scientific">Anaerococcus tetradius</name>
    <dbReference type="NCBI Taxonomy" id="33036"/>
    <lineage>
        <taxon>Bacteria</taxon>
        <taxon>Bacillati</taxon>
        <taxon>Bacillota</taxon>
        <taxon>Tissierellia</taxon>
        <taxon>Tissierellales</taxon>
        <taxon>Peptoniphilaceae</taxon>
        <taxon>Anaerococcus</taxon>
    </lineage>
</organism>
<keyword evidence="1" id="KW-0472">Membrane</keyword>
<dbReference type="PANTHER" id="PTHR39430">
    <property type="entry name" value="MEMBRANE-ASSOCIATED PROTEASE-RELATED"/>
    <property type="match status" value="1"/>
</dbReference>
<dbReference type="PANTHER" id="PTHR39430:SF1">
    <property type="entry name" value="PROTEASE"/>
    <property type="match status" value="1"/>
</dbReference>
<name>A0A133KI64_9FIRM</name>
<evidence type="ECO:0000259" key="2">
    <source>
        <dbReference type="Pfam" id="PF02517"/>
    </source>
</evidence>
<dbReference type="AlphaFoldDB" id="A0A133KI64"/>
<dbReference type="STRING" id="33036.HMPREF3200_00182"/>
<keyword evidence="3" id="KW-0378">Hydrolase</keyword>
<feature type="transmembrane region" description="Helical" evidence="1">
    <location>
        <begin position="208"/>
        <end position="227"/>
    </location>
</feature>
<feature type="transmembrane region" description="Helical" evidence="1">
    <location>
        <begin position="114"/>
        <end position="136"/>
    </location>
</feature>
<feature type="transmembrane region" description="Helical" evidence="1">
    <location>
        <begin position="148"/>
        <end position="165"/>
    </location>
</feature>
<sequence>MLNKRYMLLDNESIKETRRVMKDRNPILFTLCLFFVMNLMPAVIAFVLGLIVYPLVKVLKLGYVPKIVYGSDSFMIFDLLSTFFISLAIYFFVKKYQNRNAKSLGLVDDKKLASYAKGLLIGGAMLAASFFLAFLLGGFSIRVNIRNISPFLFLLFVIGWIFQGFEEELITRSVLMNYFAAVKDVKTGIIANSLLFAILHVGNTSFNTIAFVNLLLMGLVFSMIFYINDNIYTSAACHSVWNFLQGNFFGINVSGIIDSQNTIFKSEPVGSSLISGGAFGIEASLIVTLIELFVLVILFRKLNKPCH</sequence>
<protein>
    <submittedName>
        <fullName evidence="3">CAAX amino terminal protease family protein</fullName>
    </submittedName>
</protein>
<feature type="domain" description="CAAX prenyl protease 2/Lysostaphin resistance protein A-like" evidence="2">
    <location>
        <begin position="151"/>
        <end position="244"/>
    </location>
</feature>
<dbReference type="GO" id="GO:0006508">
    <property type="term" value="P:proteolysis"/>
    <property type="evidence" value="ECO:0007669"/>
    <property type="project" value="UniProtKB-KW"/>
</dbReference>
<feature type="transmembrane region" description="Helical" evidence="1">
    <location>
        <begin position="277"/>
        <end position="299"/>
    </location>
</feature>
<proteinExistence type="predicted"/>
<feature type="transmembrane region" description="Helical" evidence="1">
    <location>
        <begin position="185"/>
        <end position="202"/>
    </location>
</feature>
<dbReference type="PATRIC" id="fig|33036.3.peg.185"/>
<dbReference type="RefSeq" id="WP_060928882.1">
    <property type="nucleotide sequence ID" value="NZ_KQ955248.1"/>
</dbReference>
<accession>A0A133KI64</accession>
<feature type="transmembrane region" description="Helical" evidence="1">
    <location>
        <begin position="73"/>
        <end position="93"/>
    </location>
</feature>